<feature type="compositionally biased region" description="Low complexity" evidence="1">
    <location>
        <begin position="324"/>
        <end position="335"/>
    </location>
</feature>
<keyword evidence="2" id="KW-0812">Transmembrane</keyword>
<evidence type="ECO:0000313" key="4">
    <source>
        <dbReference type="EMBL" id="KAJ2933747.1"/>
    </source>
</evidence>
<keyword evidence="5" id="KW-1185">Reference proteome</keyword>
<evidence type="ECO:0000256" key="2">
    <source>
        <dbReference type="SAM" id="Phobius"/>
    </source>
</evidence>
<feature type="transmembrane region" description="Helical" evidence="2">
    <location>
        <begin position="263"/>
        <end position="290"/>
    </location>
</feature>
<keyword evidence="2" id="KW-0472">Membrane</keyword>
<evidence type="ECO:0000256" key="3">
    <source>
        <dbReference type="SAM" id="SignalP"/>
    </source>
</evidence>
<reference evidence="4" key="1">
    <citation type="submission" date="2022-06" db="EMBL/GenBank/DDBJ databases">
        <title>Genome Sequence of Candolleomyces eurysporus.</title>
        <authorList>
            <person name="Buettner E."/>
        </authorList>
    </citation>
    <scope>NUCLEOTIDE SEQUENCE</scope>
    <source>
        <strain evidence="4">VTCC 930004</strain>
    </source>
</reference>
<keyword evidence="3" id="KW-0732">Signal</keyword>
<gene>
    <name evidence="4" type="ORF">H1R20_g3392</name>
</gene>
<accession>A0A9W8JFU4</accession>
<dbReference type="AlphaFoldDB" id="A0A9W8JFU4"/>
<evidence type="ECO:0008006" key="6">
    <source>
        <dbReference type="Google" id="ProtNLM"/>
    </source>
</evidence>
<dbReference type="Proteomes" id="UP001140091">
    <property type="component" value="Unassembled WGS sequence"/>
</dbReference>
<organism evidence="4 5">
    <name type="scientific">Candolleomyces eurysporus</name>
    <dbReference type="NCBI Taxonomy" id="2828524"/>
    <lineage>
        <taxon>Eukaryota</taxon>
        <taxon>Fungi</taxon>
        <taxon>Dikarya</taxon>
        <taxon>Basidiomycota</taxon>
        <taxon>Agaricomycotina</taxon>
        <taxon>Agaricomycetes</taxon>
        <taxon>Agaricomycetidae</taxon>
        <taxon>Agaricales</taxon>
        <taxon>Agaricineae</taxon>
        <taxon>Psathyrellaceae</taxon>
        <taxon>Candolleomyces</taxon>
    </lineage>
</organism>
<dbReference type="OrthoDB" id="2758521at2759"/>
<feature type="non-terminal residue" evidence="4">
    <location>
        <position position="352"/>
    </location>
</feature>
<comment type="caution">
    <text evidence="4">The sequence shown here is derived from an EMBL/GenBank/DDBJ whole genome shotgun (WGS) entry which is preliminary data.</text>
</comment>
<feature type="signal peptide" evidence="3">
    <location>
        <begin position="1"/>
        <end position="17"/>
    </location>
</feature>
<proteinExistence type="predicted"/>
<sequence>MLLRALPVLSLPCLALAAIFNRTIDDAAGDPVTGRKPTFSPRMAAGYQVWQNQACTDCAIRPDLGHAFGNSYTETTYNPRMERISISIPFEGTAIYIFFILANGVSNPDVTTLTECKFALDSEPPVRYQHTPNPATSELSYNQLVYNRTNLPQREHVLNIIAEGYAYPVYINFDYAIYSYDDGSPQPPITTPVPPAGPSGGAVGGSNGTTMASTFTTIVRTTGPDGRSITVTQYMLAETTATSTTQLETDGFNTDNSSRTSRLSIGAIVGGVIAAVALLIVLVLLPICLLRRKRSLQSRKQLTREADHPRLRPGPLNVSERENSSPSSSILSSPSPCKPFYLGRPHEQKRRS</sequence>
<protein>
    <recommendedName>
        <fullName evidence="6">Mid2 domain-containing protein</fullName>
    </recommendedName>
</protein>
<evidence type="ECO:0000313" key="5">
    <source>
        <dbReference type="Proteomes" id="UP001140091"/>
    </source>
</evidence>
<name>A0A9W8JFU4_9AGAR</name>
<keyword evidence="2" id="KW-1133">Transmembrane helix</keyword>
<dbReference type="EMBL" id="JANBPK010000737">
    <property type="protein sequence ID" value="KAJ2933747.1"/>
    <property type="molecule type" value="Genomic_DNA"/>
</dbReference>
<dbReference type="Gene3D" id="2.60.120.260">
    <property type="entry name" value="Galactose-binding domain-like"/>
    <property type="match status" value="1"/>
</dbReference>
<feature type="chain" id="PRO_5040823431" description="Mid2 domain-containing protein" evidence="3">
    <location>
        <begin position="18"/>
        <end position="352"/>
    </location>
</feature>
<evidence type="ECO:0000256" key="1">
    <source>
        <dbReference type="SAM" id="MobiDB-lite"/>
    </source>
</evidence>
<feature type="region of interest" description="Disordered" evidence="1">
    <location>
        <begin position="298"/>
        <end position="352"/>
    </location>
</feature>